<reference evidence="2" key="1">
    <citation type="journal article" date="2019" name="Int. J. Syst. Evol. Microbiol.">
        <title>The Global Catalogue of Microorganisms (GCM) 10K type strain sequencing project: providing services to taxonomists for standard genome sequencing and annotation.</title>
        <authorList>
            <consortium name="The Broad Institute Genomics Platform"/>
            <consortium name="The Broad Institute Genome Sequencing Center for Infectious Disease"/>
            <person name="Wu L."/>
            <person name="Ma J."/>
        </authorList>
    </citation>
    <scope>NUCLEOTIDE SEQUENCE [LARGE SCALE GENOMIC DNA]</scope>
    <source>
        <strain evidence="2">CGMCC 1.15809</strain>
    </source>
</reference>
<protein>
    <submittedName>
        <fullName evidence="1">Uncharacterized protein</fullName>
    </submittedName>
</protein>
<proteinExistence type="predicted"/>
<dbReference type="EMBL" id="JBHSPW010000024">
    <property type="protein sequence ID" value="MFC5897532.1"/>
    <property type="molecule type" value="Genomic_DNA"/>
</dbReference>
<dbReference type="Proteomes" id="UP001596241">
    <property type="component" value="Unassembled WGS sequence"/>
</dbReference>
<gene>
    <name evidence="1" type="ORF">ACFP3M_32490</name>
</gene>
<comment type="caution">
    <text evidence="1">The sequence shown here is derived from an EMBL/GenBank/DDBJ whole genome shotgun (WGS) entry which is preliminary data.</text>
</comment>
<evidence type="ECO:0000313" key="1">
    <source>
        <dbReference type="EMBL" id="MFC5897532.1"/>
    </source>
</evidence>
<sequence>MHENINQDKDIRDMPQSLYTATALHAGVVVVAKSALKVTVTKNAAR</sequence>
<organism evidence="1 2">
    <name type="scientific">Streptomyces ramulosus</name>
    <dbReference type="NCBI Taxonomy" id="47762"/>
    <lineage>
        <taxon>Bacteria</taxon>
        <taxon>Bacillati</taxon>
        <taxon>Actinomycetota</taxon>
        <taxon>Actinomycetes</taxon>
        <taxon>Kitasatosporales</taxon>
        <taxon>Streptomycetaceae</taxon>
        <taxon>Streptomyces</taxon>
    </lineage>
</organism>
<dbReference type="RefSeq" id="WP_345085249.1">
    <property type="nucleotide sequence ID" value="NZ_BAAAWG010000008.1"/>
</dbReference>
<evidence type="ECO:0000313" key="2">
    <source>
        <dbReference type="Proteomes" id="UP001596241"/>
    </source>
</evidence>
<name>A0ABW1FSW0_9ACTN</name>
<accession>A0ABW1FSW0</accession>
<keyword evidence="2" id="KW-1185">Reference proteome</keyword>